<evidence type="ECO:0000313" key="8">
    <source>
        <dbReference type="Proteomes" id="UP000243459"/>
    </source>
</evidence>
<evidence type="ECO:0000313" key="7">
    <source>
        <dbReference type="EMBL" id="ONK75053.1"/>
    </source>
</evidence>
<feature type="repeat" description="PPR" evidence="6">
    <location>
        <begin position="173"/>
        <end position="207"/>
    </location>
</feature>
<evidence type="ECO:0008006" key="9">
    <source>
        <dbReference type="Google" id="ProtNLM"/>
    </source>
</evidence>
<dbReference type="PANTHER" id="PTHR47926:SF454">
    <property type="entry name" value="REPEAT-CONTAINING PROTEIN, PUTATIVE-RELATED"/>
    <property type="match status" value="1"/>
</dbReference>
<keyword evidence="4" id="KW-0677">Repeat</keyword>
<evidence type="ECO:0000256" key="1">
    <source>
        <dbReference type="ARBA" id="ARBA00004229"/>
    </source>
</evidence>
<accession>A0A5P1FBD0</accession>
<gene>
    <name evidence="7" type="ORF">A4U43_C03F12830</name>
</gene>
<keyword evidence="8" id="KW-1185">Reference proteome</keyword>
<dbReference type="FunFam" id="1.25.40.10:FF:000090">
    <property type="entry name" value="Pentatricopeptide repeat-containing protein, chloroplastic"/>
    <property type="match status" value="1"/>
</dbReference>
<dbReference type="GO" id="GO:0003723">
    <property type="term" value="F:RNA binding"/>
    <property type="evidence" value="ECO:0007669"/>
    <property type="project" value="InterPro"/>
</dbReference>
<dbReference type="GO" id="GO:0009507">
    <property type="term" value="C:chloroplast"/>
    <property type="evidence" value="ECO:0007669"/>
    <property type="project" value="UniProtKB-SubCell"/>
</dbReference>
<keyword evidence="3" id="KW-0934">Plastid</keyword>
<dbReference type="NCBIfam" id="TIGR00756">
    <property type="entry name" value="PPR"/>
    <property type="match status" value="5"/>
</dbReference>
<name>A0A5P1FBD0_ASPOF</name>
<evidence type="ECO:0000256" key="4">
    <source>
        <dbReference type="ARBA" id="ARBA00022737"/>
    </source>
</evidence>
<dbReference type="EMBL" id="CM007383">
    <property type="protein sequence ID" value="ONK75053.1"/>
    <property type="molecule type" value="Genomic_DNA"/>
</dbReference>
<feature type="repeat" description="PPR" evidence="6">
    <location>
        <begin position="409"/>
        <end position="439"/>
    </location>
</feature>
<dbReference type="Pfam" id="PF13041">
    <property type="entry name" value="PPR_2"/>
    <property type="match status" value="2"/>
</dbReference>
<dbReference type="InterPro" id="IPR011990">
    <property type="entry name" value="TPR-like_helical_dom_sf"/>
</dbReference>
<dbReference type="Gramene" id="ONK75053">
    <property type="protein sequence ID" value="ONK75053"/>
    <property type="gene ID" value="A4U43_C03F12830"/>
</dbReference>
<proteinExistence type="predicted"/>
<dbReference type="FunFam" id="1.25.40.10:FF:000344">
    <property type="entry name" value="Pentatricopeptide repeat-containing protein"/>
    <property type="match status" value="1"/>
</dbReference>
<dbReference type="AlphaFoldDB" id="A0A5P1FBD0"/>
<evidence type="ECO:0000256" key="2">
    <source>
        <dbReference type="ARBA" id="ARBA00022528"/>
    </source>
</evidence>
<organism evidence="7 8">
    <name type="scientific">Asparagus officinalis</name>
    <name type="common">Garden asparagus</name>
    <dbReference type="NCBI Taxonomy" id="4686"/>
    <lineage>
        <taxon>Eukaryota</taxon>
        <taxon>Viridiplantae</taxon>
        <taxon>Streptophyta</taxon>
        <taxon>Embryophyta</taxon>
        <taxon>Tracheophyta</taxon>
        <taxon>Spermatophyta</taxon>
        <taxon>Magnoliopsida</taxon>
        <taxon>Liliopsida</taxon>
        <taxon>Asparagales</taxon>
        <taxon>Asparagaceae</taxon>
        <taxon>Asparagoideae</taxon>
        <taxon>Asparagus</taxon>
    </lineage>
</organism>
<dbReference type="Proteomes" id="UP000243459">
    <property type="component" value="Chromosome 3"/>
</dbReference>
<dbReference type="GO" id="GO:0009451">
    <property type="term" value="P:RNA modification"/>
    <property type="evidence" value="ECO:0007669"/>
    <property type="project" value="InterPro"/>
</dbReference>
<feature type="repeat" description="PPR" evidence="6">
    <location>
        <begin position="374"/>
        <end position="408"/>
    </location>
</feature>
<dbReference type="PROSITE" id="PS51375">
    <property type="entry name" value="PPR"/>
    <property type="match status" value="4"/>
</dbReference>
<dbReference type="PANTHER" id="PTHR47926">
    <property type="entry name" value="PENTATRICOPEPTIDE REPEAT-CONTAINING PROTEIN"/>
    <property type="match status" value="1"/>
</dbReference>
<evidence type="ECO:0000256" key="6">
    <source>
        <dbReference type="PROSITE-ProRule" id="PRU00708"/>
    </source>
</evidence>
<keyword evidence="5" id="KW-0809">Transit peptide</keyword>
<dbReference type="InterPro" id="IPR046960">
    <property type="entry name" value="PPR_At4g14850-like_plant"/>
</dbReference>
<dbReference type="InterPro" id="IPR002885">
    <property type="entry name" value="PPR_rpt"/>
</dbReference>
<keyword evidence="2" id="KW-0150">Chloroplast</keyword>
<dbReference type="FunFam" id="1.25.40.10:FF:000395">
    <property type="entry name" value="Pentatricopeptide repeat-containing protein chloroplastic"/>
    <property type="match status" value="1"/>
</dbReference>
<sequence length="532" mass="59394">MSRTSPQIQFNFTRLLNTCSSLSSLKRVHSLLITHGLHHHLPFSAKLLSLSSAFSPSILYARKLFDEIPHPDPFLFNTLFRAYSDLGPLRQVFPLYSRMHRLGLKPDSFTFPFILRSSAVLSQVREGRQAHCNVIKNGLDGYVFVNSSLIFLYSTCGYIFDMELVCGGVEVKNVVVWTAMVAGYVQNSMFDKGLNVFRLMNAENVRPNEVTTVSVLPACNGDIWLDSGRSVHGFAIKEGFNLYTTVVNALVAMYGKCGDLQVARYLFDEMIHRTLVSWNTMIAVYEQGNEGTKAIELFRSMIKSVKFNAVTLVSVISACATLGAQDIGKWVHDLATSRGLETDIRITNALIDMYSKCGNLDLAQKIFNSIKLKGVVSWSAMINAYTIHGRANEALELFNRMKAEGVKPNSFTYTSILSACSHSGLVEEGMNHFKSMREEYGINPKVEHCACVVDLLGRAGRLKEAYDFVRGMEMKPDTAVWGALLGACRIHGDVEMAELVFAEEIANEEDATKMRRLMKKKELKKMPGCSAM</sequence>
<protein>
    <recommendedName>
        <fullName evidence="9">Pentacotripeptide-repeat region of PRORP domain-containing protein</fullName>
    </recommendedName>
</protein>
<reference evidence="8" key="1">
    <citation type="journal article" date="2017" name="Nat. Commun.">
        <title>The asparagus genome sheds light on the origin and evolution of a young Y chromosome.</title>
        <authorList>
            <person name="Harkess A."/>
            <person name="Zhou J."/>
            <person name="Xu C."/>
            <person name="Bowers J.E."/>
            <person name="Van der Hulst R."/>
            <person name="Ayyampalayam S."/>
            <person name="Mercati F."/>
            <person name="Riccardi P."/>
            <person name="McKain M.R."/>
            <person name="Kakrana A."/>
            <person name="Tang H."/>
            <person name="Ray J."/>
            <person name="Groenendijk J."/>
            <person name="Arikit S."/>
            <person name="Mathioni S.M."/>
            <person name="Nakano M."/>
            <person name="Shan H."/>
            <person name="Telgmann-Rauber A."/>
            <person name="Kanno A."/>
            <person name="Yue Z."/>
            <person name="Chen H."/>
            <person name="Li W."/>
            <person name="Chen Y."/>
            <person name="Xu X."/>
            <person name="Zhang Y."/>
            <person name="Luo S."/>
            <person name="Chen H."/>
            <person name="Gao J."/>
            <person name="Mao Z."/>
            <person name="Pires J.C."/>
            <person name="Luo M."/>
            <person name="Kudrna D."/>
            <person name="Wing R.A."/>
            <person name="Meyers B.C."/>
            <person name="Yi K."/>
            <person name="Kong H."/>
            <person name="Lavrijsen P."/>
            <person name="Sunseri F."/>
            <person name="Falavigna A."/>
            <person name="Ye Y."/>
            <person name="Leebens-Mack J.H."/>
            <person name="Chen G."/>
        </authorList>
    </citation>
    <scope>NUCLEOTIDE SEQUENCE [LARGE SCALE GENOMIC DNA]</scope>
    <source>
        <strain evidence="8">cv. DH0086</strain>
    </source>
</reference>
<feature type="repeat" description="PPR" evidence="6">
    <location>
        <begin position="72"/>
        <end position="106"/>
    </location>
</feature>
<dbReference type="OMA" id="TGRWLHE"/>
<dbReference type="Pfam" id="PF01535">
    <property type="entry name" value="PPR"/>
    <property type="match status" value="2"/>
</dbReference>
<dbReference type="Gene3D" id="1.25.40.10">
    <property type="entry name" value="Tetratricopeptide repeat domain"/>
    <property type="match status" value="4"/>
</dbReference>
<evidence type="ECO:0000256" key="5">
    <source>
        <dbReference type="ARBA" id="ARBA00022946"/>
    </source>
</evidence>
<evidence type="ECO:0000256" key="3">
    <source>
        <dbReference type="ARBA" id="ARBA00022640"/>
    </source>
</evidence>
<comment type="subcellular location">
    <subcellularLocation>
        <location evidence="1">Plastid</location>
        <location evidence="1">Chloroplast</location>
    </subcellularLocation>
</comment>